<organism evidence="2 3">
    <name type="scientific">Serratia proteamaculans</name>
    <dbReference type="NCBI Taxonomy" id="28151"/>
    <lineage>
        <taxon>Bacteria</taxon>
        <taxon>Pseudomonadati</taxon>
        <taxon>Pseudomonadota</taxon>
        <taxon>Gammaproteobacteria</taxon>
        <taxon>Enterobacterales</taxon>
        <taxon>Yersiniaceae</taxon>
        <taxon>Serratia</taxon>
    </lineage>
</organism>
<sequence length="393" mass="44317">MLNVNSDKRQVILYGAFDRYNYGDNLMPILLEMYFNKYHEDKVKDIEFVFSSIKDSDLQSYGCKRTVAMRGLLNAPDNSTVVLVGGEILGADVGILYIHVQENPIAVRFLRLLRRVSPSLLITLAKKKYDAVWDFPYIPQKESFTNKVKVIYNTVGAVPNRSQLEKIKQADYISVRDERTYKGVAEIGNVKLVPDSVLMMSKVVDIDYLETKVRDEIKSVLSKGKFITIQACPYKVKFSAKQMADELGKIRREHGIDAVLLPIGYASGHDDVIFLEKVKACSEHNLLLLNELNVWEIMYVIAKSIGFYGTSLHGVITAMSFQIPHFCINDDITKLVSFLETWSVGPYHKPLSVDEISGTIKHAIAGPAEGLKDAVEHAQKLIFKSLDDIVDVF</sequence>
<dbReference type="EMBL" id="JAEHSL010000066">
    <property type="protein sequence ID" value="MBI6183698.1"/>
    <property type="molecule type" value="Genomic_DNA"/>
</dbReference>
<feature type="domain" description="Polysaccharide pyruvyl transferase" evidence="1">
    <location>
        <begin position="21"/>
        <end position="330"/>
    </location>
</feature>
<gene>
    <name evidence="2" type="ORF">JEQ07_25355</name>
</gene>
<dbReference type="Pfam" id="PF04230">
    <property type="entry name" value="PS_pyruv_trans"/>
    <property type="match status" value="1"/>
</dbReference>
<accession>A0ABS0TZ91</accession>
<dbReference type="RefSeq" id="WP_198642778.1">
    <property type="nucleotide sequence ID" value="NZ_JAEHSL010000066.1"/>
</dbReference>
<dbReference type="InterPro" id="IPR007345">
    <property type="entry name" value="Polysacch_pyruvyl_Trfase"/>
</dbReference>
<evidence type="ECO:0000313" key="3">
    <source>
        <dbReference type="Proteomes" id="UP000639004"/>
    </source>
</evidence>
<keyword evidence="3" id="KW-1185">Reference proteome</keyword>
<proteinExistence type="predicted"/>
<dbReference type="Proteomes" id="UP000639004">
    <property type="component" value="Unassembled WGS sequence"/>
</dbReference>
<protein>
    <submittedName>
        <fullName evidence="2">Polysaccharide pyruvyl transferase family protein</fullName>
    </submittedName>
</protein>
<reference evidence="2 3" key="1">
    <citation type="submission" date="2020-12" db="EMBL/GenBank/DDBJ databases">
        <title>Enhanced detection system for hospital associated transmission using whole genome sequencing surveillance.</title>
        <authorList>
            <person name="Harrison L.H."/>
            <person name="Van Tyne D."/>
            <person name="Marsh J.W."/>
            <person name="Griffith M.P."/>
            <person name="Snyder D.J."/>
            <person name="Cooper V.S."/>
            <person name="Mustapha M."/>
        </authorList>
    </citation>
    <scope>NUCLEOTIDE SEQUENCE [LARGE SCALE GENOMIC DNA]</scope>
    <source>
        <strain evidence="2 3">SER00238</strain>
    </source>
</reference>
<keyword evidence="2" id="KW-0808">Transferase</keyword>
<evidence type="ECO:0000313" key="2">
    <source>
        <dbReference type="EMBL" id="MBI6183698.1"/>
    </source>
</evidence>
<evidence type="ECO:0000259" key="1">
    <source>
        <dbReference type="Pfam" id="PF04230"/>
    </source>
</evidence>
<comment type="caution">
    <text evidence="2">The sequence shown here is derived from an EMBL/GenBank/DDBJ whole genome shotgun (WGS) entry which is preliminary data.</text>
</comment>
<dbReference type="GO" id="GO:0016740">
    <property type="term" value="F:transferase activity"/>
    <property type="evidence" value="ECO:0007669"/>
    <property type="project" value="UniProtKB-KW"/>
</dbReference>
<name>A0ABS0TZ91_SERPR</name>